<sequence length="170" mass="18175">MARVGEATGNERVAIFDIDGGLADLSEFAHLLTDESEGSRRQAWQRFLDNVGQAAVVEPGRDLVEAVAGLGFVVVYSTTRPASSAERARVEAPDVRPGTHGGTAYEVAARCAAGEIDPATMRAELIGWKYDKPMAPSADPDVDDVRPHTEGGFNHQVGRALSHGFLTEED</sequence>
<organism evidence="2 3">
    <name type="scientific">Rhodococcus tibetensis</name>
    <dbReference type="NCBI Taxonomy" id="2965064"/>
    <lineage>
        <taxon>Bacteria</taxon>
        <taxon>Bacillati</taxon>
        <taxon>Actinomycetota</taxon>
        <taxon>Actinomycetes</taxon>
        <taxon>Mycobacteriales</taxon>
        <taxon>Nocardiaceae</taxon>
        <taxon>Rhodococcus</taxon>
    </lineage>
</organism>
<reference evidence="2 3" key="1">
    <citation type="submission" date="2022-07" db="EMBL/GenBank/DDBJ databases">
        <title>Degradation activity of malathion, p-nitrophenol and potential low-temperature adaptation strategy of Rhodococcus sp. FXJ9.536.</title>
        <authorList>
            <person name="Huang J."/>
            <person name="Huang Y."/>
        </authorList>
    </citation>
    <scope>NUCLEOTIDE SEQUENCE [LARGE SCALE GENOMIC DNA]</scope>
    <source>
        <strain evidence="2 3">FXJ9.536</strain>
    </source>
</reference>
<dbReference type="EMBL" id="JANFQF010000001">
    <property type="protein sequence ID" value="MCQ4117580.1"/>
    <property type="molecule type" value="Genomic_DNA"/>
</dbReference>
<evidence type="ECO:0000256" key="1">
    <source>
        <dbReference type="SAM" id="MobiDB-lite"/>
    </source>
</evidence>
<dbReference type="Proteomes" id="UP001524501">
    <property type="component" value="Unassembled WGS sequence"/>
</dbReference>
<evidence type="ECO:0000313" key="3">
    <source>
        <dbReference type="Proteomes" id="UP001524501"/>
    </source>
</evidence>
<comment type="caution">
    <text evidence="2">The sequence shown here is derived from an EMBL/GenBank/DDBJ whole genome shotgun (WGS) entry which is preliminary data.</text>
</comment>
<gene>
    <name evidence="2" type="ORF">NOF53_00070</name>
</gene>
<dbReference type="RefSeq" id="WP_255964934.1">
    <property type="nucleotide sequence ID" value="NZ_JANFQF010000001.1"/>
</dbReference>
<evidence type="ECO:0000313" key="2">
    <source>
        <dbReference type="EMBL" id="MCQ4117580.1"/>
    </source>
</evidence>
<accession>A0ABT1Q8T2</accession>
<protein>
    <submittedName>
        <fullName evidence="2">Uncharacterized protein</fullName>
    </submittedName>
</protein>
<feature type="region of interest" description="Disordered" evidence="1">
    <location>
        <begin position="136"/>
        <end position="170"/>
    </location>
</feature>
<name>A0ABT1Q8T2_9NOCA</name>
<dbReference type="InterPro" id="IPR023214">
    <property type="entry name" value="HAD_sf"/>
</dbReference>
<keyword evidence="3" id="KW-1185">Reference proteome</keyword>
<proteinExistence type="predicted"/>
<dbReference type="Gene3D" id="3.40.50.1000">
    <property type="entry name" value="HAD superfamily/HAD-like"/>
    <property type="match status" value="1"/>
</dbReference>